<accession>A0ABR9PM46</accession>
<sequence length="179" mass="19738">MPHAREDRRPPSWMPGLLLAATTLTACGQDAVGRRYEGRYAMALQVDSGPHQDEGPLDVALDVYIEGQATLTQNKLRCTLAARYVPDVRAPGADGREVEYEELRDVQPDQTQVCPAPEALGENRWLEFRFGRGRIENRRLSLSYSGDVWQGTSADLADARGTRLGTFAYAFEGGEVAVP</sequence>
<organism evidence="1 2">
    <name type="scientific">Corallococcus soli</name>
    <dbReference type="NCBI Taxonomy" id="2710757"/>
    <lineage>
        <taxon>Bacteria</taxon>
        <taxon>Pseudomonadati</taxon>
        <taxon>Myxococcota</taxon>
        <taxon>Myxococcia</taxon>
        <taxon>Myxococcales</taxon>
        <taxon>Cystobacterineae</taxon>
        <taxon>Myxococcaceae</taxon>
        <taxon>Corallococcus</taxon>
    </lineage>
</organism>
<gene>
    <name evidence="1" type="ORF">G4177_12530</name>
</gene>
<reference evidence="1 2" key="1">
    <citation type="submission" date="2020-02" db="EMBL/GenBank/DDBJ databases">
        <authorList>
            <person name="Babadi Z.K."/>
            <person name="Risdian C."/>
            <person name="Ebrahimipour G.H."/>
            <person name="Wink J."/>
        </authorList>
    </citation>
    <scope>NUCLEOTIDE SEQUENCE [LARGE SCALE GENOMIC DNA]</scope>
    <source>
        <strain evidence="1 2">ZKHCc1 1396</strain>
    </source>
</reference>
<dbReference type="PROSITE" id="PS51257">
    <property type="entry name" value="PROKAR_LIPOPROTEIN"/>
    <property type="match status" value="1"/>
</dbReference>
<dbReference type="RefSeq" id="WP_193348403.1">
    <property type="nucleotide sequence ID" value="NZ_CBCSIP010000307.1"/>
</dbReference>
<evidence type="ECO:0000313" key="2">
    <source>
        <dbReference type="Proteomes" id="UP001516472"/>
    </source>
</evidence>
<dbReference type="Proteomes" id="UP001516472">
    <property type="component" value="Unassembled WGS sequence"/>
</dbReference>
<evidence type="ECO:0008006" key="3">
    <source>
        <dbReference type="Google" id="ProtNLM"/>
    </source>
</evidence>
<protein>
    <recommendedName>
        <fullName evidence="3">Lipoprotein</fullName>
    </recommendedName>
</protein>
<comment type="caution">
    <text evidence="1">The sequence shown here is derived from an EMBL/GenBank/DDBJ whole genome shotgun (WGS) entry which is preliminary data.</text>
</comment>
<keyword evidence="2" id="KW-1185">Reference proteome</keyword>
<proteinExistence type="predicted"/>
<name>A0ABR9PM46_9BACT</name>
<evidence type="ECO:0000313" key="1">
    <source>
        <dbReference type="EMBL" id="MBE4748988.1"/>
    </source>
</evidence>
<dbReference type="EMBL" id="JAAIYO010000003">
    <property type="protein sequence ID" value="MBE4748988.1"/>
    <property type="molecule type" value="Genomic_DNA"/>
</dbReference>